<dbReference type="EMBL" id="WKPR01000027">
    <property type="protein sequence ID" value="MSB21791.1"/>
    <property type="molecule type" value="Genomic_DNA"/>
</dbReference>
<accession>A0A6I2R6J5</accession>
<dbReference type="AlphaFoldDB" id="A0A6I2R6J5"/>
<protein>
    <submittedName>
        <fullName evidence="1">Uncharacterized protein</fullName>
    </submittedName>
</protein>
<sequence length="48" mass="5533">MDREYLSKLCNARDTLCGFCEADECEKCIVTHLINDAYNELGDEEEDD</sequence>
<dbReference type="Proteomes" id="UP000434475">
    <property type="component" value="Unassembled WGS sequence"/>
</dbReference>
<reference evidence="1 2" key="1">
    <citation type="journal article" date="2019" name="Nat. Med.">
        <title>A library of human gut bacterial isolates paired with longitudinal multiomics data enables mechanistic microbiome research.</title>
        <authorList>
            <person name="Poyet M."/>
            <person name="Groussin M."/>
            <person name="Gibbons S.M."/>
            <person name="Avila-Pacheco J."/>
            <person name="Jiang X."/>
            <person name="Kearney S.M."/>
            <person name="Perrotta A.R."/>
            <person name="Berdy B."/>
            <person name="Zhao S."/>
            <person name="Lieberman T.D."/>
            <person name="Swanson P.K."/>
            <person name="Smith M."/>
            <person name="Roesemann S."/>
            <person name="Alexander J.E."/>
            <person name="Rich S.A."/>
            <person name="Livny J."/>
            <person name="Vlamakis H."/>
            <person name="Clish C."/>
            <person name="Bullock K."/>
            <person name="Deik A."/>
            <person name="Scott J."/>
            <person name="Pierce K.A."/>
            <person name="Xavier R.J."/>
            <person name="Alm E.J."/>
        </authorList>
    </citation>
    <scope>NUCLEOTIDE SEQUENCE [LARGE SCALE GENOMIC DNA]</scope>
    <source>
        <strain evidence="1 2">BIOML-A2</strain>
    </source>
</reference>
<name>A0A6I2R6J5_FLAPL</name>
<organism evidence="1 2">
    <name type="scientific">Flavonifractor plautii</name>
    <name type="common">Fusobacterium plautii</name>
    <dbReference type="NCBI Taxonomy" id="292800"/>
    <lineage>
        <taxon>Bacteria</taxon>
        <taxon>Bacillati</taxon>
        <taxon>Bacillota</taxon>
        <taxon>Clostridia</taxon>
        <taxon>Eubacteriales</taxon>
        <taxon>Oscillospiraceae</taxon>
        <taxon>Flavonifractor</taxon>
    </lineage>
</organism>
<evidence type="ECO:0000313" key="2">
    <source>
        <dbReference type="Proteomes" id="UP000434475"/>
    </source>
</evidence>
<gene>
    <name evidence="1" type="ORF">GKE97_20135</name>
</gene>
<comment type="caution">
    <text evidence="1">The sequence shown here is derived from an EMBL/GenBank/DDBJ whole genome shotgun (WGS) entry which is preliminary data.</text>
</comment>
<evidence type="ECO:0000313" key="1">
    <source>
        <dbReference type="EMBL" id="MSB21791.1"/>
    </source>
</evidence>
<dbReference type="RefSeq" id="WP_172698025.1">
    <property type="nucleotide sequence ID" value="NZ_JAQLWY010000025.1"/>
</dbReference>
<proteinExistence type="predicted"/>